<evidence type="ECO:0000313" key="3">
    <source>
        <dbReference type="Proteomes" id="UP000315200"/>
    </source>
</evidence>
<name>A0A829W5N4_9FIRM</name>
<dbReference type="GeneID" id="57964873"/>
<dbReference type="Proteomes" id="UP000501069">
    <property type="component" value="Chromosome"/>
</dbReference>
<dbReference type="EMBL" id="BJLB01000001">
    <property type="protein sequence ID" value="GEA37635.1"/>
    <property type="molecule type" value="Genomic_DNA"/>
</dbReference>
<reference evidence="2 4" key="2">
    <citation type="submission" date="2019-11" db="EMBL/GenBank/DDBJ databases">
        <title>FDA dAtabase for Regulatory Grade micrObial Sequences (FDA-ARGOS): Supporting development and validation of Infectious Disease Dx tests.</title>
        <authorList>
            <person name="Turner S."/>
            <person name="Byrd R."/>
            <person name="Tallon L."/>
            <person name="Sadzewicz L."/>
            <person name="Vavikolanu K."/>
            <person name="Mehta A."/>
            <person name="Aluvathingal J."/>
            <person name="Nadendla S."/>
            <person name="Myers T."/>
            <person name="Yan Y."/>
            <person name="Sichtig H."/>
        </authorList>
    </citation>
    <scope>NUCLEOTIDE SEQUENCE [LARGE SCALE GENOMIC DNA]</scope>
    <source>
        <strain evidence="2 4">FDAARGOS_739</strain>
    </source>
</reference>
<sequence>MDINYFMKIQNAYGTKSKREMELAKVNREMSKHFKDTYDTETVLINGVSRDLMIIKDTDGNTFKKKIKSRHGEKFNLGDYVIWNNQYWLITLLDPDEKTWNRGYMYLCTVPLRWQNTDGQIIERWGYSEDFTKYSSGVIGNSTLQVGDNQYGLTLPIDSETKKLKRDLRFAIDLDDAEEPDIYKLSNRKANLNNNMYFNRGSTMVLTLSYDAFNKTKDKHVLREDGSQIWICDYHSPSPSPEPSVPDETTDLSAVITGGNTLRCGRAKTWIVAFLDQNGNEIMDQNFQWKVDSEYAIKQVIDGQKIQLKVDDEQLIDCSFLLSVITDKNVVAKVEITIIDGL</sequence>
<proteinExistence type="predicted"/>
<dbReference type="EMBL" id="CP050964">
    <property type="protein sequence ID" value="QIX93887.1"/>
    <property type="molecule type" value="Genomic_DNA"/>
</dbReference>
<organism evidence="1 3">
    <name type="scientific">Enterocloster clostridioformis</name>
    <dbReference type="NCBI Taxonomy" id="1531"/>
    <lineage>
        <taxon>Bacteria</taxon>
        <taxon>Bacillati</taxon>
        <taxon>Bacillota</taxon>
        <taxon>Clostridia</taxon>
        <taxon>Lachnospirales</taxon>
        <taxon>Lachnospiraceae</taxon>
        <taxon>Enterocloster</taxon>
    </lineage>
</organism>
<evidence type="ECO:0000313" key="1">
    <source>
        <dbReference type="EMBL" id="GEA37635.1"/>
    </source>
</evidence>
<dbReference type="RefSeq" id="WP_002588830.1">
    <property type="nucleotide sequence ID" value="NZ_BJLB01000001.1"/>
</dbReference>
<dbReference type="Proteomes" id="UP000315200">
    <property type="component" value="Unassembled WGS sequence"/>
</dbReference>
<protein>
    <submittedName>
        <fullName evidence="1">Uncharacterized protein</fullName>
    </submittedName>
</protein>
<evidence type="ECO:0000313" key="4">
    <source>
        <dbReference type="Proteomes" id="UP000501069"/>
    </source>
</evidence>
<gene>
    <name evidence="1" type="ORF">Ccl03g_33480</name>
    <name evidence="2" type="ORF">FOC47_27095</name>
</gene>
<accession>A0A829W5N4</accession>
<dbReference type="AlphaFoldDB" id="A0A829W5N4"/>
<reference evidence="1 3" key="1">
    <citation type="submission" date="2019-06" db="EMBL/GenBank/DDBJ databases">
        <title>Draft genome sequence of [Clostridium] clostridioforme NBRC 113352.</title>
        <authorList>
            <person name="Miura T."/>
            <person name="Furukawa M."/>
            <person name="Shimamura M."/>
            <person name="Ohyama Y."/>
            <person name="Yamazoe A."/>
            <person name="Kawasaki H."/>
        </authorList>
    </citation>
    <scope>NUCLEOTIDE SEQUENCE [LARGE SCALE GENOMIC DNA]</scope>
    <source>
        <strain evidence="1 3">NBRC 113352</strain>
    </source>
</reference>
<evidence type="ECO:0000313" key="2">
    <source>
        <dbReference type="EMBL" id="QIX93887.1"/>
    </source>
</evidence>